<evidence type="ECO:0000256" key="2">
    <source>
        <dbReference type="SAM" id="Phobius"/>
    </source>
</evidence>
<keyword evidence="4" id="KW-1185">Reference proteome</keyword>
<evidence type="ECO:0000313" key="4">
    <source>
        <dbReference type="Proteomes" id="UP000310532"/>
    </source>
</evidence>
<reference evidence="3 4" key="1">
    <citation type="submission" date="2019-04" db="EMBL/GenBank/DDBJ databases">
        <title>Microbes associate with the intestines of laboratory mice.</title>
        <authorList>
            <person name="Navarre W."/>
            <person name="Wong E."/>
            <person name="Huang K."/>
            <person name="Tropini C."/>
            <person name="Ng K."/>
            <person name="Yu B."/>
        </authorList>
    </citation>
    <scope>NUCLEOTIDE SEQUENCE [LARGE SCALE GENOMIC DNA]</scope>
    <source>
        <strain evidence="3 4">NM69_E16B</strain>
    </source>
</reference>
<dbReference type="Proteomes" id="UP000310532">
    <property type="component" value="Unassembled WGS sequence"/>
</dbReference>
<dbReference type="RefSeq" id="WP_136011189.1">
    <property type="nucleotide sequence ID" value="NZ_SRYZ01000055.1"/>
</dbReference>
<feature type="compositionally biased region" description="Acidic residues" evidence="1">
    <location>
        <begin position="70"/>
        <end position="81"/>
    </location>
</feature>
<gene>
    <name evidence="3" type="ORF">E5355_16450</name>
</gene>
<sequence length="81" mass="9731">MITPYFIWTGVAVAMLVIILVRLVRAVQRYTHDRRPVIELSREREEFWIPGDRPLPGFKPSDKERMSNDYELDDYEEFEDL</sequence>
<evidence type="ECO:0000313" key="3">
    <source>
        <dbReference type="EMBL" id="TGY00934.1"/>
    </source>
</evidence>
<dbReference type="AlphaFoldDB" id="A0A4S2AKT9"/>
<evidence type="ECO:0000256" key="1">
    <source>
        <dbReference type="SAM" id="MobiDB-lite"/>
    </source>
</evidence>
<protein>
    <submittedName>
        <fullName evidence="3">Uncharacterized protein</fullName>
    </submittedName>
</protein>
<name>A0A4S2AKT9_9BACE</name>
<feature type="region of interest" description="Disordered" evidence="1">
    <location>
        <begin position="57"/>
        <end position="81"/>
    </location>
</feature>
<dbReference type="EMBL" id="SRYZ01000055">
    <property type="protein sequence ID" value="TGY00934.1"/>
    <property type="molecule type" value="Genomic_DNA"/>
</dbReference>
<organism evidence="3 4">
    <name type="scientific">Bacteroides muris</name>
    <name type="common">ex Afrizal et al. 2022</name>
    <dbReference type="NCBI Taxonomy" id="2516960"/>
    <lineage>
        <taxon>Bacteria</taxon>
        <taxon>Pseudomonadati</taxon>
        <taxon>Bacteroidota</taxon>
        <taxon>Bacteroidia</taxon>
        <taxon>Bacteroidales</taxon>
        <taxon>Bacteroidaceae</taxon>
        <taxon>Bacteroides</taxon>
    </lineage>
</organism>
<keyword evidence="2" id="KW-0812">Transmembrane</keyword>
<keyword evidence="2" id="KW-0472">Membrane</keyword>
<comment type="caution">
    <text evidence="3">The sequence shown here is derived from an EMBL/GenBank/DDBJ whole genome shotgun (WGS) entry which is preliminary data.</text>
</comment>
<accession>A0A4S2AKT9</accession>
<feature type="transmembrane region" description="Helical" evidence="2">
    <location>
        <begin position="6"/>
        <end position="24"/>
    </location>
</feature>
<keyword evidence="2" id="KW-1133">Transmembrane helix</keyword>
<proteinExistence type="predicted"/>